<proteinExistence type="predicted"/>
<protein>
    <submittedName>
        <fullName evidence="2">Uncharacterized protein</fullName>
    </submittedName>
</protein>
<comment type="caution">
    <text evidence="2">The sequence shown here is derived from an EMBL/GenBank/DDBJ whole genome shotgun (WGS) entry which is preliminary data.</text>
</comment>
<keyword evidence="3" id="KW-1185">Reference proteome</keyword>
<organism evidence="2 3">
    <name type="scientific">Cryomyces antarcticus</name>
    <dbReference type="NCBI Taxonomy" id="329879"/>
    <lineage>
        <taxon>Eukaryota</taxon>
        <taxon>Fungi</taxon>
        <taxon>Dikarya</taxon>
        <taxon>Ascomycota</taxon>
        <taxon>Pezizomycotina</taxon>
        <taxon>Dothideomycetes</taxon>
        <taxon>Dothideomycetes incertae sedis</taxon>
        <taxon>Cryomyces</taxon>
    </lineage>
</organism>
<sequence>VPDDLLEDAEQALEGQHRFAEPSNEDNTDNYWASASSKRNGKSKKGKQPSTPSILPPELKDLGLPAAERAVVMQVEPGTLQEFSVKKSKKDKKGKKGKKAGKATYAWEGANVEPSEIRHPSSALAYPPSEDLASHESGLPVNNIANEAGLPHYEGQQFDDIAESLAEPSGRLTRDEGLQAPADRPHLYMEISVAEGDEE</sequence>
<dbReference type="EMBL" id="JAVRRA010002781">
    <property type="protein sequence ID" value="KAK5277217.1"/>
    <property type="molecule type" value="Genomic_DNA"/>
</dbReference>
<feature type="region of interest" description="Disordered" evidence="1">
    <location>
        <begin position="76"/>
        <end position="102"/>
    </location>
</feature>
<evidence type="ECO:0000256" key="1">
    <source>
        <dbReference type="SAM" id="MobiDB-lite"/>
    </source>
</evidence>
<feature type="region of interest" description="Disordered" evidence="1">
    <location>
        <begin position="14"/>
        <end position="62"/>
    </location>
</feature>
<gene>
    <name evidence="2" type="ORF">LTR16_010089</name>
</gene>
<name>A0ABR0M4B6_9PEZI</name>
<feature type="non-terminal residue" evidence="2">
    <location>
        <position position="1"/>
    </location>
</feature>
<reference evidence="2 3" key="1">
    <citation type="submission" date="2023-08" db="EMBL/GenBank/DDBJ databases">
        <title>Black Yeasts Isolated from many extreme environments.</title>
        <authorList>
            <person name="Coleine C."/>
            <person name="Stajich J.E."/>
            <person name="Selbmann L."/>
        </authorList>
    </citation>
    <scope>NUCLEOTIDE SEQUENCE [LARGE SCALE GENOMIC DNA]</scope>
    <source>
        <strain evidence="2 3">CCFEE 536</strain>
    </source>
</reference>
<evidence type="ECO:0000313" key="2">
    <source>
        <dbReference type="EMBL" id="KAK5277217.1"/>
    </source>
</evidence>
<dbReference type="Proteomes" id="UP001357485">
    <property type="component" value="Unassembled WGS sequence"/>
</dbReference>
<feature type="non-terminal residue" evidence="2">
    <location>
        <position position="199"/>
    </location>
</feature>
<evidence type="ECO:0000313" key="3">
    <source>
        <dbReference type="Proteomes" id="UP001357485"/>
    </source>
</evidence>
<feature type="compositionally biased region" description="Basic residues" evidence="1">
    <location>
        <begin position="86"/>
        <end position="101"/>
    </location>
</feature>
<accession>A0ABR0M4B6</accession>